<feature type="region of interest" description="Disordered" evidence="2">
    <location>
        <begin position="76"/>
        <end position="122"/>
    </location>
</feature>
<proteinExistence type="predicted"/>
<feature type="region of interest" description="Disordered" evidence="2">
    <location>
        <begin position="142"/>
        <end position="281"/>
    </location>
</feature>
<dbReference type="EMBL" id="QGNW01000069">
    <property type="protein sequence ID" value="RVX02796.1"/>
    <property type="molecule type" value="Genomic_DNA"/>
</dbReference>
<accession>A0A438J1H2</accession>
<feature type="compositionally biased region" description="Basic and acidic residues" evidence="2">
    <location>
        <begin position="184"/>
        <end position="204"/>
    </location>
</feature>
<feature type="region of interest" description="Disordered" evidence="2">
    <location>
        <begin position="426"/>
        <end position="445"/>
    </location>
</feature>
<name>A0A438J1H2_VITVI</name>
<feature type="compositionally biased region" description="Low complexity" evidence="2">
    <location>
        <begin position="163"/>
        <end position="175"/>
    </location>
</feature>
<feature type="compositionally biased region" description="Basic and acidic residues" evidence="2">
    <location>
        <begin position="86"/>
        <end position="100"/>
    </location>
</feature>
<evidence type="ECO:0000313" key="3">
    <source>
        <dbReference type="EMBL" id="RVX02796.1"/>
    </source>
</evidence>
<evidence type="ECO:0000256" key="1">
    <source>
        <dbReference type="SAM" id="Coils"/>
    </source>
</evidence>
<keyword evidence="1" id="KW-0175">Coiled coil</keyword>
<protein>
    <submittedName>
        <fullName evidence="3">Uncharacterized protein</fullName>
    </submittedName>
</protein>
<dbReference type="PANTHER" id="PTHR36335:SF1">
    <property type="entry name" value="CHAPERONE DNAJ-DOMAIN SUPERFAMILY PROTEIN"/>
    <property type="match status" value="1"/>
</dbReference>
<sequence length="674" mass="76385">MTGEGNSGRHSQPEPCFGMKTLKRHKMKRNLNDVVFIDVDGDNFHNVIIIDGPKSVQQNVQDSGVMRRDKRVPLESIISIDDDESTDIHPENGAESRGDLDSDASSSKRSCPASNHSQNSVGLEAEECQFIRERKSPVKLSKCKRTYSGKAPSRNRYGLDPMPESTSPESTSSESGLSDCELMEGSRGKLHEQWEQAYLKRKDVPQTAKSDLGDQPSASGSNTDTPPNIEVENMTEQHQETPVCSSSSNENFEKENLPSFFAPDGSNLGATSPNPEVENPFAEFEFKFDEESSRCKIESMEKTQFSDVNNDVQDEEASFCKSHSSVETQVNLVASSEKDEGLHEVPNGSHFPNESKYGGTIFKGKKKSVSREQSFWKPQPSDETWINCGVAPFKDKVQVVPEKAFFCTSLLAEKLDVSNEKGSCLERKKPVSGEPSSCHAPPNETQIKKSKSCLMRKELIAESMPVSEQDNKIDDITHAQNGQRDIINEREKLKETEEYKRAIEEEWTSRQRQLQLQAEEVQRLKKRRKAENTRLLDMERRQKQRVQEMRETQKKDEENMNMKEKIRLEVRKELDKLEMTCSDMASLLRGLEIHVGGGFCPSSNEVKMLLRKQVHLIMKGRRKVYRINQLFFIMSLGPSEKKELKILQGHWDLGLSYFPTQGSSVVLAPFWNSE</sequence>
<evidence type="ECO:0000313" key="4">
    <source>
        <dbReference type="Proteomes" id="UP000288805"/>
    </source>
</evidence>
<feature type="compositionally biased region" description="Polar residues" evidence="2">
    <location>
        <begin position="103"/>
        <end position="121"/>
    </location>
</feature>
<feature type="compositionally biased region" description="Polar residues" evidence="2">
    <location>
        <begin position="234"/>
        <end position="244"/>
    </location>
</feature>
<reference evidence="3 4" key="1">
    <citation type="journal article" date="2018" name="PLoS Genet.">
        <title>Population sequencing reveals clonal diversity and ancestral inbreeding in the grapevine cultivar Chardonnay.</title>
        <authorList>
            <person name="Roach M.J."/>
            <person name="Johnson D.L."/>
            <person name="Bohlmann J."/>
            <person name="van Vuuren H.J."/>
            <person name="Jones S.J."/>
            <person name="Pretorius I.S."/>
            <person name="Schmidt S.A."/>
            <person name="Borneman A.R."/>
        </authorList>
    </citation>
    <scope>NUCLEOTIDE SEQUENCE [LARGE SCALE GENOMIC DNA]</scope>
    <source>
        <strain evidence="4">cv. Chardonnay</strain>
        <tissue evidence="3">Leaf</tissue>
    </source>
</reference>
<comment type="caution">
    <text evidence="3">The sequence shown here is derived from an EMBL/GenBank/DDBJ whole genome shotgun (WGS) entry which is preliminary data.</text>
</comment>
<feature type="compositionally biased region" description="Polar residues" evidence="2">
    <location>
        <begin position="216"/>
        <end position="226"/>
    </location>
</feature>
<organism evidence="3 4">
    <name type="scientific">Vitis vinifera</name>
    <name type="common">Grape</name>
    <dbReference type="NCBI Taxonomy" id="29760"/>
    <lineage>
        <taxon>Eukaryota</taxon>
        <taxon>Viridiplantae</taxon>
        <taxon>Streptophyta</taxon>
        <taxon>Embryophyta</taxon>
        <taxon>Tracheophyta</taxon>
        <taxon>Spermatophyta</taxon>
        <taxon>Magnoliopsida</taxon>
        <taxon>eudicotyledons</taxon>
        <taxon>Gunneridae</taxon>
        <taxon>Pentapetalae</taxon>
        <taxon>rosids</taxon>
        <taxon>Vitales</taxon>
        <taxon>Vitaceae</taxon>
        <taxon>Viteae</taxon>
        <taxon>Vitis</taxon>
    </lineage>
</organism>
<dbReference type="PANTHER" id="PTHR36335">
    <property type="entry name" value="CHAPERONE DNAJ-DOMAIN SUPERFAMILY PROTEIN"/>
    <property type="match status" value="1"/>
</dbReference>
<feature type="coiled-coil region" evidence="1">
    <location>
        <begin position="486"/>
        <end position="556"/>
    </location>
</feature>
<dbReference type="Proteomes" id="UP000288805">
    <property type="component" value="Unassembled WGS sequence"/>
</dbReference>
<gene>
    <name evidence="3" type="ORF">CK203_016576</name>
</gene>
<evidence type="ECO:0000256" key="2">
    <source>
        <dbReference type="SAM" id="MobiDB-lite"/>
    </source>
</evidence>
<dbReference type="AlphaFoldDB" id="A0A438J1H2"/>